<dbReference type="EMBL" id="JAGINU010000001">
    <property type="protein sequence ID" value="MBP2366509.1"/>
    <property type="molecule type" value="Genomic_DNA"/>
</dbReference>
<dbReference type="InterPro" id="IPR017517">
    <property type="entry name" value="Maleyloyr_isom"/>
</dbReference>
<accession>A0ABS4VRE8</accession>
<gene>
    <name evidence="2" type="ORF">JOF36_002205</name>
</gene>
<keyword evidence="3" id="KW-1185">Reference proteome</keyword>
<feature type="domain" description="Mycothiol-dependent maleylpyruvate isomerase metal-binding" evidence="1">
    <location>
        <begin position="12"/>
        <end position="94"/>
    </location>
</feature>
<dbReference type="SUPFAM" id="SSF109854">
    <property type="entry name" value="DinB/YfiT-like putative metalloenzymes"/>
    <property type="match status" value="1"/>
</dbReference>
<protein>
    <submittedName>
        <fullName evidence="2">Uncharacterized protein (TIGR03083 family)</fullName>
    </submittedName>
</protein>
<dbReference type="InterPro" id="IPR034660">
    <property type="entry name" value="DinB/YfiT-like"/>
</dbReference>
<evidence type="ECO:0000313" key="2">
    <source>
        <dbReference type="EMBL" id="MBP2366509.1"/>
    </source>
</evidence>
<dbReference type="InterPro" id="IPR024344">
    <property type="entry name" value="MDMPI_metal-binding"/>
</dbReference>
<comment type="caution">
    <text evidence="2">The sequence shown here is derived from an EMBL/GenBank/DDBJ whole genome shotgun (WGS) entry which is preliminary data.</text>
</comment>
<dbReference type="RefSeq" id="WP_210026574.1">
    <property type="nucleotide sequence ID" value="NZ_JAGINU010000001.1"/>
</dbReference>
<dbReference type="Pfam" id="PF11716">
    <property type="entry name" value="MDMPI_N"/>
    <property type="match status" value="1"/>
</dbReference>
<evidence type="ECO:0000313" key="3">
    <source>
        <dbReference type="Proteomes" id="UP001519295"/>
    </source>
</evidence>
<proteinExistence type="predicted"/>
<evidence type="ECO:0000259" key="1">
    <source>
        <dbReference type="Pfam" id="PF11716"/>
    </source>
</evidence>
<reference evidence="2 3" key="1">
    <citation type="submission" date="2021-03" db="EMBL/GenBank/DDBJ databases">
        <title>Sequencing the genomes of 1000 actinobacteria strains.</title>
        <authorList>
            <person name="Klenk H.-P."/>
        </authorList>
    </citation>
    <scope>NUCLEOTIDE SEQUENCE [LARGE SCALE GENOMIC DNA]</scope>
    <source>
        <strain evidence="2 3">DSM 45256</strain>
    </source>
</reference>
<dbReference type="NCBIfam" id="TIGR03083">
    <property type="entry name" value="maleylpyruvate isomerase family mycothiol-dependent enzyme"/>
    <property type="match status" value="1"/>
</dbReference>
<name>A0ABS4VRE8_9PSEU</name>
<organism evidence="2 3">
    <name type="scientific">Pseudonocardia parietis</name>
    <dbReference type="NCBI Taxonomy" id="570936"/>
    <lineage>
        <taxon>Bacteria</taxon>
        <taxon>Bacillati</taxon>
        <taxon>Actinomycetota</taxon>
        <taxon>Actinomycetes</taxon>
        <taxon>Pseudonocardiales</taxon>
        <taxon>Pseudonocardiaceae</taxon>
        <taxon>Pseudonocardia</taxon>
    </lineage>
</organism>
<dbReference type="Gene3D" id="1.20.120.450">
    <property type="entry name" value="dinb family like domain"/>
    <property type="match status" value="1"/>
</dbReference>
<dbReference type="Proteomes" id="UP001519295">
    <property type="component" value="Unassembled WGS sequence"/>
</dbReference>
<sequence length="214" mass="23055">MSRTDLRTLATDERRDLADFLAGLTDEQWETRSLCEEWTVRQVVAHMISYDDLTIPLLLRRMVAGGFRVNGMNPLGVAAYDATSPAEVLTELRTHLRPRGLTAMGGGGIALTDGLVHHQDIRRALDAPRRVPAERLLPALGFALKALALPSRHHVRGLRLVATDLDWTHGDGPEVTGPGEAVLMAIAGRPAALTDLDGPGVATLAQRLTAKPAA</sequence>